<evidence type="ECO:0000313" key="8">
    <source>
        <dbReference type="EMBL" id="MBI0554536.1"/>
    </source>
</evidence>
<keyword evidence="7" id="KW-0812">Transmembrane</keyword>
<dbReference type="PANTHER" id="PTHR38107:SF3">
    <property type="entry name" value="LYSOZYME RRRD-RELATED"/>
    <property type="match status" value="1"/>
</dbReference>
<evidence type="ECO:0000256" key="5">
    <source>
        <dbReference type="ARBA" id="ARBA00023295"/>
    </source>
</evidence>
<evidence type="ECO:0000256" key="2">
    <source>
        <dbReference type="ARBA" id="ARBA00022529"/>
    </source>
</evidence>
<dbReference type="RefSeq" id="WP_198339402.1">
    <property type="nucleotide sequence ID" value="NZ_JBBBPJ010000005.1"/>
</dbReference>
<dbReference type="Proteomes" id="UP001194579">
    <property type="component" value="Unassembled WGS sequence"/>
</dbReference>
<keyword evidence="7" id="KW-1133">Transmembrane helix</keyword>
<keyword evidence="7" id="KW-0472">Membrane</keyword>
<keyword evidence="4 6" id="KW-0378">Hydrolase</keyword>
<protein>
    <recommendedName>
        <fullName evidence="6">Lysozyme</fullName>
        <ecNumber evidence="6">3.2.1.17</ecNumber>
    </recommendedName>
</protein>
<dbReference type="HAMAP" id="MF_04136">
    <property type="entry name" value="SAR_ENDOLYSIN"/>
    <property type="match status" value="1"/>
</dbReference>
<keyword evidence="5 6" id="KW-0326">Glycosidase</keyword>
<reference evidence="9" key="1">
    <citation type="submission" date="2023-07" db="EMBL/GenBank/DDBJ databases">
        <title>Identification of Pectobacterium versatile causing blackleg of potato from New York State with a whole genome sequencing approach.</title>
        <authorList>
            <person name="Ma X."/>
            <person name="Swingle B."/>
        </authorList>
    </citation>
    <scope>NUCLEOTIDE SEQUENCE [LARGE SCALE GENOMIC DNA]</scope>
    <source>
        <strain evidence="9">NY1588A</strain>
    </source>
</reference>
<dbReference type="InterPro" id="IPR002196">
    <property type="entry name" value="Glyco_hydro_24"/>
</dbReference>
<dbReference type="Gene3D" id="1.10.530.40">
    <property type="match status" value="1"/>
</dbReference>
<dbReference type="CDD" id="cd16900">
    <property type="entry name" value="endolysin_R21-like"/>
    <property type="match status" value="1"/>
</dbReference>
<comment type="catalytic activity">
    <reaction evidence="1 6">
        <text>Hydrolysis of (1-&gt;4)-beta-linkages between N-acetylmuramic acid and N-acetyl-D-glucosamine residues in a peptidoglycan and between N-acetyl-D-glucosamine residues in chitodextrins.</text>
        <dbReference type="EC" id="3.2.1.17"/>
    </reaction>
</comment>
<comment type="similarity">
    <text evidence="6">Belongs to the glycosyl hydrolase 24 family.</text>
</comment>
<evidence type="ECO:0000256" key="6">
    <source>
        <dbReference type="RuleBase" id="RU003788"/>
    </source>
</evidence>
<comment type="caution">
    <text evidence="8">The sequence shown here is derived from an EMBL/GenBank/DDBJ whole genome shotgun (WGS) entry which is preliminary data.</text>
</comment>
<keyword evidence="9" id="KW-1185">Reference proteome</keyword>
<evidence type="ECO:0000313" key="9">
    <source>
        <dbReference type="Proteomes" id="UP001194579"/>
    </source>
</evidence>
<dbReference type="EC" id="3.2.1.17" evidence="6"/>
<dbReference type="InterPro" id="IPR051018">
    <property type="entry name" value="Bacteriophage_GH24"/>
</dbReference>
<dbReference type="InterPro" id="IPR034690">
    <property type="entry name" value="Endolysin_T4_type"/>
</dbReference>
<keyword evidence="3 6" id="KW-0081">Bacteriolytic enzyme</keyword>
<dbReference type="PANTHER" id="PTHR38107">
    <property type="match status" value="1"/>
</dbReference>
<dbReference type="HAMAP" id="MF_04110">
    <property type="entry name" value="ENDOLYSIN_T4"/>
    <property type="match status" value="1"/>
</dbReference>
<name>A0ABS0RZL3_PECPM</name>
<accession>A0ABS0RZL3</accession>
<dbReference type="SUPFAM" id="SSF53955">
    <property type="entry name" value="Lysozyme-like"/>
    <property type="match status" value="1"/>
</dbReference>
<dbReference type="EMBL" id="WABS01000013">
    <property type="protein sequence ID" value="MBI0554536.1"/>
    <property type="molecule type" value="Genomic_DNA"/>
</dbReference>
<proteinExistence type="inferred from homology"/>
<organism evidence="8 9">
    <name type="scientific">Pectobacterium parmentieri</name>
    <dbReference type="NCBI Taxonomy" id="1905730"/>
    <lineage>
        <taxon>Bacteria</taxon>
        <taxon>Pseudomonadati</taxon>
        <taxon>Pseudomonadota</taxon>
        <taxon>Gammaproteobacteria</taxon>
        <taxon>Enterobacterales</taxon>
        <taxon>Pectobacteriaceae</taxon>
        <taxon>Pectobacterium</taxon>
    </lineage>
</organism>
<evidence type="ECO:0000256" key="7">
    <source>
        <dbReference type="SAM" id="Phobius"/>
    </source>
</evidence>
<keyword evidence="2 6" id="KW-0929">Antimicrobial</keyword>
<sequence>MNPTLKARIAKAAGGGALAIAIVLIQWFEGVRYTPYYDVAGILTVCYGHTGSDIIIGKTYTQAECDELLEKDIAPAASAVERHVKVPMSDFRKAALISFTYNLGVGSLTRSTMLRKLNVGDTSEACDELRRWNKAGGKVWRGLVDRRAVERELCLAA</sequence>
<dbReference type="InterPro" id="IPR023346">
    <property type="entry name" value="Lysozyme-like_dom_sf"/>
</dbReference>
<evidence type="ECO:0000256" key="1">
    <source>
        <dbReference type="ARBA" id="ARBA00000632"/>
    </source>
</evidence>
<evidence type="ECO:0000256" key="4">
    <source>
        <dbReference type="ARBA" id="ARBA00022801"/>
    </source>
</evidence>
<evidence type="ECO:0000256" key="3">
    <source>
        <dbReference type="ARBA" id="ARBA00022638"/>
    </source>
</evidence>
<dbReference type="InterPro" id="IPR043688">
    <property type="entry name" value="SAR_endolysin-like"/>
</dbReference>
<gene>
    <name evidence="8" type="ORF">F6Q06_08540</name>
</gene>
<feature type="transmembrane region" description="Helical" evidence="7">
    <location>
        <begin position="12"/>
        <end position="28"/>
    </location>
</feature>
<dbReference type="InterPro" id="IPR023347">
    <property type="entry name" value="Lysozyme_dom_sf"/>
</dbReference>
<dbReference type="Pfam" id="PF00959">
    <property type="entry name" value="Phage_lysozyme"/>
    <property type="match status" value="1"/>
</dbReference>